<gene>
    <name evidence="2" type="ORF">Bca52824_023427</name>
</gene>
<organism evidence="2 3">
    <name type="scientific">Brassica carinata</name>
    <name type="common">Ethiopian mustard</name>
    <name type="synonym">Abyssinian cabbage</name>
    <dbReference type="NCBI Taxonomy" id="52824"/>
    <lineage>
        <taxon>Eukaryota</taxon>
        <taxon>Viridiplantae</taxon>
        <taxon>Streptophyta</taxon>
        <taxon>Embryophyta</taxon>
        <taxon>Tracheophyta</taxon>
        <taxon>Spermatophyta</taxon>
        <taxon>Magnoliopsida</taxon>
        <taxon>eudicotyledons</taxon>
        <taxon>Gunneridae</taxon>
        <taxon>Pentapetalae</taxon>
        <taxon>rosids</taxon>
        <taxon>malvids</taxon>
        <taxon>Brassicales</taxon>
        <taxon>Brassicaceae</taxon>
        <taxon>Brassiceae</taxon>
        <taxon>Brassica</taxon>
    </lineage>
</organism>
<dbReference type="Proteomes" id="UP000886595">
    <property type="component" value="Unassembled WGS sequence"/>
</dbReference>
<dbReference type="AlphaFoldDB" id="A0A8X7VI83"/>
<protein>
    <submittedName>
        <fullName evidence="2">Uncharacterized protein</fullName>
    </submittedName>
</protein>
<evidence type="ECO:0000313" key="3">
    <source>
        <dbReference type="Proteomes" id="UP000886595"/>
    </source>
</evidence>
<name>A0A8X7VI83_BRACI</name>
<keyword evidence="1" id="KW-0812">Transmembrane</keyword>
<accession>A0A8X7VI83</accession>
<keyword evidence="1" id="KW-1133">Transmembrane helix</keyword>
<comment type="caution">
    <text evidence="2">The sequence shown here is derived from an EMBL/GenBank/DDBJ whole genome shotgun (WGS) entry which is preliminary data.</text>
</comment>
<keyword evidence="1" id="KW-0472">Membrane</keyword>
<evidence type="ECO:0000256" key="1">
    <source>
        <dbReference type="SAM" id="Phobius"/>
    </source>
</evidence>
<reference evidence="2 3" key="1">
    <citation type="submission" date="2020-02" db="EMBL/GenBank/DDBJ databases">
        <authorList>
            <person name="Ma Q."/>
            <person name="Huang Y."/>
            <person name="Song X."/>
            <person name="Pei D."/>
        </authorList>
    </citation>
    <scope>NUCLEOTIDE SEQUENCE [LARGE SCALE GENOMIC DNA]</scope>
    <source>
        <strain evidence="2">Sxm20200214</strain>
        <tissue evidence="2">Leaf</tissue>
    </source>
</reference>
<sequence length="214" mass="23882">MLASTYITLQTASHLLIPFHFPLSDSDFSTWTELDPATTGNLWIVTSITLGFVYVASRIMFLRFHVQTQSLVAMQSLTCFAMQRHLQLCEYSSTLEGRCVCPFSVCSFIGTYLKLYDHASCGHSDKLQMIECGETISGGGELIVVDRLIKPPGAHFNVRYISPNVPGMENFSWKLTVRSECTFSQLPPEPFVVPSFMGPATELLILINRVESVV</sequence>
<dbReference type="SUPFAM" id="SSF49599">
    <property type="entry name" value="TRAF domain-like"/>
    <property type="match status" value="1"/>
</dbReference>
<feature type="transmembrane region" description="Helical" evidence="1">
    <location>
        <begin position="42"/>
        <end position="61"/>
    </location>
</feature>
<keyword evidence="3" id="KW-1185">Reference proteome</keyword>
<proteinExistence type="predicted"/>
<evidence type="ECO:0000313" key="2">
    <source>
        <dbReference type="EMBL" id="KAG2311870.1"/>
    </source>
</evidence>
<dbReference type="EMBL" id="JAAMPC010000005">
    <property type="protein sequence ID" value="KAG2311870.1"/>
    <property type="molecule type" value="Genomic_DNA"/>
</dbReference>